<sequence>MDERRNVHSEATPHQDGRRESVMNDDIGVEIGVRSDAKNAAQFTTLTEIQDPQMKKFEQTIRGKPVKE</sequence>
<reference evidence="2 3" key="1">
    <citation type="submission" date="2023-10" db="EMBL/GenBank/DDBJ databases">
        <title>179-bfca-hs.</title>
        <authorList>
            <person name="Miliotis G."/>
            <person name="Sengupta P."/>
            <person name="Hameed A."/>
            <person name="Chuvochina M."/>
            <person name="Mcdonagh F."/>
            <person name="Simpson A.C."/>
            <person name="Singh N.K."/>
            <person name="Rekha P.D."/>
            <person name="Raman K."/>
            <person name="Hugenholtz P."/>
            <person name="Venkateswaran K."/>
        </authorList>
    </citation>
    <scope>NUCLEOTIDE SEQUENCE [LARGE SCALE GENOMIC DNA]</scope>
    <source>
        <strain evidence="2 3">179-BFC-A-HS</strain>
    </source>
</reference>
<keyword evidence="3" id="KW-1185">Reference proteome</keyword>
<dbReference type="RefSeq" id="WP_306067732.1">
    <property type="nucleotide sequence ID" value="NZ_JAROCA020000001.1"/>
</dbReference>
<feature type="compositionally biased region" description="Basic and acidic residues" evidence="1">
    <location>
        <begin position="1"/>
        <end position="22"/>
    </location>
</feature>
<gene>
    <name evidence="2" type="ORF">P5G51_001285</name>
</gene>
<organism evidence="2 3">
    <name type="scientific">Tigheibacillus jepli</name>
    <dbReference type="NCBI Taxonomy" id="3035914"/>
    <lineage>
        <taxon>Bacteria</taxon>
        <taxon>Bacillati</taxon>
        <taxon>Bacillota</taxon>
        <taxon>Bacilli</taxon>
        <taxon>Bacillales</taxon>
        <taxon>Bacillaceae</taxon>
        <taxon>Tigheibacillus</taxon>
    </lineage>
</organism>
<evidence type="ECO:0000256" key="1">
    <source>
        <dbReference type="SAM" id="MobiDB-lite"/>
    </source>
</evidence>
<proteinExistence type="predicted"/>
<evidence type="ECO:0000313" key="2">
    <source>
        <dbReference type="EMBL" id="MDY0404222.1"/>
    </source>
</evidence>
<dbReference type="EMBL" id="JAROCA020000001">
    <property type="protein sequence ID" value="MDY0404222.1"/>
    <property type="molecule type" value="Genomic_DNA"/>
</dbReference>
<dbReference type="Proteomes" id="UP001228376">
    <property type="component" value="Unassembled WGS sequence"/>
</dbReference>
<accession>A0ABU5CD10</accession>
<feature type="region of interest" description="Disordered" evidence="1">
    <location>
        <begin position="1"/>
        <end position="24"/>
    </location>
</feature>
<name>A0ABU5CD10_9BACI</name>
<comment type="caution">
    <text evidence="2">The sequence shown here is derived from an EMBL/GenBank/DDBJ whole genome shotgun (WGS) entry which is preliminary data.</text>
</comment>
<evidence type="ECO:0000313" key="3">
    <source>
        <dbReference type="Proteomes" id="UP001228376"/>
    </source>
</evidence>
<protein>
    <submittedName>
        <fullName evidence="2">Uncharacterized protein</fullName>
    </submittedName>
</protein>